<evidence type="ECO:0000313" key="3">
    <source>
        <dbReference type="Proteomes" id="UP000005239"/>
    </source>
</evidence>
<sequence length="215" mass="24354">MLNSSTKAGRARHVNQRSIPPCFLFVFNSLSYSLMCRVSGRLFSHSSQTKKNSAAASKARGRKRILIVTCPINDNGKRRARLCISSRNALAESIPISKKVSTLAVGKELQLIVVVKEHSFEIPLDCKIIGSFVHRLHPSNISTILLEGSAIYRELIIVPVFPPLPVYADIFTETAAQPNALCARKDSRSELFRTFYYLRYSRYSRMLKRRHSNFH</sequence>
<proteinExistence type="predicted"/>
<reference evidence="1" key="2">
    <citation type="submission" date="2022-06" db="UniProtKB">
        <authorList>
            <consortium name="EnsemblMetazoa"/>
        </authorList>
    </citation>
    <scope>IDENTIFICATION</scope>
    <source>
        <strain evidence="1">PS312</strain>
    </source>
</reference>
<keyword evidence="3" id="KW-1185">Reference proteome</keyword>
<reference evidence="3" key="1">
    <citation type="journal article" date="2008" name="Nat. Genet.">
        <title>The Pristionchus pacificus genome provides a unique perspective on nematode lifestyle and parasitism.</title>
        <authorList>
            <person name="Dieterich C."/>
            <person name="Clifton S.W."/>
            <person name="Schuster L.N."/>
            <person name="Chinwalla A."/>
            <person name="Delehaunty K."/>
            <person name="Dinkelacker I."/>
            <person name="Fulton L."/>
            <person name="Fulton R."/>
            <person name="Godfrey J."/>
            <person name="Minx P."/>
            <person name="Mitreva M."/>
            <person name="Roeseler W."/>
            <person name="Tian H."/>
            <person name="Witte H."/>
            <person name="Yang S.P."/>
            <person name="Wilson R.K."/>
            <person name="Sommer R.J."/>
        </authorList>
    </citation>
    <scope>NUCLEOTIDE SEQUENCE [LARGE SCALE GENOMIC DNA]</scope>
    <source>
        <strain evidence="3">PS312</strain>
    </source>
</reference>
<dbReference type="EnsemblMetazoa" id="PPA41300.1">
    <property type="protein sequence ID" value="PPA41300.1"/>
    <property type="gene ID" value="WBGene00279669"/>
</dbReference>
<dbReference type="Proteomes" id="UP000005239">
    <property type="component" value="Unassembled WGS sequence"/>
</dbReference>
<dbReference type="EnsemblMetazoa" id="PPA41272.1">
    <property type="protein sequence ID" value="PPA41272.1"/>
    <property type="gene ID" value="WBGene00279641"/>
</dbReference>
<dbReference type="OrthoDB" id="5871144at2759"/>
<evidence type="ECO:0000313" key="2">
    <source>
        <dbReference type="EnsemblMetazoa" id="PPA41300.1"/>
    </source>
</evidence>
<evidence type="ECO:0000313" key="1">
    <source>
        <dbReference type="EnsemblMetazoa" id="PPA41272.1"/>
    </source>
</evidence>
<accession>A0A4X3PFC7</accession>
<gene>
    <name evidence="1" type="primary">WBGene00279641</name>
    <name evidence="2" type="synonym">WBGene00279669</name>
</gene>
<protein>
    <submittedName>
        <fullName evidence="1">Uncharacterized protein</fullName>
    </submittedName>
</protein>
<organism evidence="1 3">
    <name type="scientific">Pristionchus pacificus</name>
    <name type="common">Parasitic nematode worm</name>
    <dbReference type="NCBI Taxonomy" id="54126"/>
    <lineage>
        <taxon>Eukaryota</taxon>
        <taxon>Metazoa</taxon>
        <taxon>Ecdysozoa</taxon>
        <taxon>Nematoda</taxon>
        <taxon>Chromadorea</taxon>
        <taxon>Rhabditida</taxon>
        <taxon>Rhabditina</taxon>
        <taxon>Diplogasteromorpha</taxon>
        <taxon>Diplogasteroidea</taxon>
        <taxon>Neodiplogasteridae</taxon>
        <taxon>Pristionchus</taxon>
    </lineage>
</organism>
<name>A0A2A6CJM9_PRIPA</name>
<accession>A0A2A6CJM9</accession>
<dbReference type="AlphaFoldDB" id="A0A2A6CJM9"/>